<reference evidence="1 2" key="1">
    <citation type="journal article" date="2017" name="Nat. Commun.">
        <title>Genome assembly with in vitro proximity ligation data and whole-genome triplication in lettuce.</title>
        <authorList>
            <person name="Reyes-Chin-Wo S."/>
            <person name="Wang Z."/>
            <person name="Yang X."/>
            <person name="Kozik A."/>
            <person name="Arikit S."/>
            <person name="Song C."/>
            <person name="Xia L."/>
            <person name="Froenicke L."/>
            <person name="Lavelle D.O."/>
            <person name="Truco M.J."/>
            <person name="Xia R."/>
            <person name="Zhu S."/>
            <person name="Xu C."/>
            <person name="Xu H."/>
            <person name="Xu X."/>
            <person name="Cox K."/>
            <person name="Korf I."/>
            <person name="Meyers B.C."/>
            <person name="Michelmore R.W."/>
        </authorList>
    </citation>
    <scope>NUCLEOTIDE SEQUENCE [LARGE SCALE GENOMIC DNA]</scope>
    <source>
        <strain evidence="2">cv. Salinas</strain>
        <tissue evidence="1">Seedlings</tissue>
    </source>
</reference>
<evidence type="ECO:0000313" key="1">
    <source>
        <dbReference type="EMBL" id="KAJ0201169.1"/>
    </source>
</evidence>
<keyword evidence="2" id="KW-1185">Reference proteome</keyword>
<dbReference type="Gene3D" id="3.40.30.10">
    <property type="entry name" value="Glutaredoxin"/>
    <property type="match status" value="1"/>
</dbReference>
<dbReference type="GO" id="GO:0004144">
    <property type="term" value="F:diacylglycerol O-acyltransferase activity"/>
    <property type="evidence" value="ECO:0007669"/>
    <property type="project" value="EnsemblPlants"/>
</dbReference>
<dbReference type="OrthoDB" id="913780at2759"/>
<dbReference type="CDD" id="cd02980">
    <property type="entry name" value="TRX_Fd_family"/>
    <property type="match status" value="1"/>
</dbReference>
<accession>A0A9R1X884</accession>
<protein>
    <submittedName>
        <fullName evidence="1">Uncharacterized protein</fullName>
    </submittedName>
</protein>
<gene>
    <name evidence="1" type="ORF">LSAT_V11C600342340</name>
</gene>
<evidence type="ECO:0000313" key="2">
    <source>
        <dbReference type="Proteomes" id="UP000235145"/>
    </source>
</evidence>
<sequence length="328" mass="35209">MEVAGVVLRQAPCFSSSGGDAFNSLHLHSFPKMKPARSFCLKQSFNVKSLVASVGFDEFSDKSHLQYYNGPMMAVKEKDIASKKKDMKKKLKLLKGLSKNLSTFSDMGFGLNPDDGLDHQVKGQMISEATEVLLGQLQKLKAEEMESKRMKKEEKAKKKAAKMMMVCNESSSSSESSCSSESDCENMVDMKQLKTVTTPKVILQEVTPSPSPSPSLSITEIPGLIPSDVLVSVDEGINKIEVCMGGKCKKSGAEMLLENFQKAVGGGEAAVVGCKCMGKCRDAPNVRVGNGGPVCIGVGVEDVDSIVSNFFGGSRRCGSDMVPAMYGV</sequence>
<dbReference type="Proteomes" id="UP000235145">
    <property type="component" value="Unassembled WGS sequence"/>
</dbReference>
<dbReference type="GO" id="GO:0005829">
    <property type="term" value="C:cytosol"/>
    <property type="evidence" value="ECO:0007669"/>
    <property type="project" value="EnsemblPlants"/>
</dbReference>
<proteinExistence type="predicted"/>
<dbReference type="EMBL" id="NBSK02000006">
    <property type="protein sequence ID" value="KAJ0201169.1"/>
    <property type="molecule type" value="Genomic_DNA"/>
</dbReference>
<comment type="caution">
    <text evidence="1">The sequence shown here is derived from an EMBL/GenBank/DDBJ whole genome shotgun (WGS) entry which is preliminary data.</text>
</comment>
<dbReference type="Gramene" id="rna-gnl|WGS:NBSK|LSAT_6X118320_mrna">
    <property type="protein sequence ID" value="cds-PLY84095.1"/>
    <property type="gene ID" value="gene-LSAT_6X118320"/>
</dbReference>
<name>A0A9R1X884_LACSA</name>
<dbReference type="SUPFAM" id="SSF52833">
    <property type="entry name" value="Thioredoxin-like"/>
    <property type="match status" value="1"/>
</dbReference>
<dbReference type="GO" id="GO:0019432">
    <property type="term" value="P:triglyceride biosynthetic process"/>
    <property type="evidence" value="ECO:0007669"/>
    <property type="project" value="EnsemblPlants"/>
</dbReference>
<dbReference type="InterPro" id="IPR036249">
    <property type="entry name" value="Thioredoxin-like_sf"/>
</dbReference>
<dbReference type="AlphaFoldDB" id="A0A9R1X884"/>
<organism evidence="1 2">
    <name type="scientific">Lactuca sativa</name>
    <name type="common">Garden lettuce</name>
    <dbReference type="NCBI Taxonomy" id="4236"/>
    <lineage>
        <taxon>Eukaryota</taxon>
        <taxon>Viridiplantae</taxon>
        <taxon>Streptophyta</taxon>
        <taxon>Embryophyta</taxon>
        <taxon>Tracheophyta</taxon>
        <taxon>Spermatophyta</taxon>
        <taxon>Magnoliopsida</taxon>
        <taxon>eudicotyledons</taxon>
        <taxon>Gunneridae</taxon>
        <taxon>Pentapetalae</taxon>
        <taxon>asterids</taxon>
        <taxon>campanulids</taxon>
        <taxon>Asterales</taxon>
        <taxon>Asteraceae</taxon>
        <taxon>Cichorioideae</taxon>
        <taxon>Cichorieae</taxon>
        <taxon>Lactucinae</taxon>
        <taxon>Lactuca</taxon>
    </lineage>
</organism>